<protein>
    <submittedName>
        <fullName evidence="1">Uncharacterized protein</fullName>
    </submittedName>
</protein>
<sequence>MLFSFQNEKSEFIKKITKVARKSAEFSTKQTFRNRLNEKIDLISGESSEKHLLREKCSEKFFRRLFFL</sequence>
<organism evidence="1 2">
    <name type="scientific">Nitritalea halalkaliphila LW7</name>
    <dbReference type="NCBI Taxonomy" id="1189621"/>
    <lineage>
        <taxon>Bacteria</taxon>
        <taxon>Pseudomonadati</taxon>
        <taxon>Bacteroidota</taxon>
        <taxon>Cytophagia</taxon>
        <taxon>Cytophagales</taxon>
        <taxon>Cyclobacteriaceae</taxon>
        <taxon>Nitritalea</taxon>
    </lineage>
</organism>
<accession>I5BZ68</accession>
<dbReference type="AlphaFoldDB" id="I5BZ68"/>
<evidence type="ECO:0000313" key="1">
    <source>
        <dbReference type="EMBL" id="EIM74870.1"/>
    </source>
</evidence>
<keyword evidence="2" id="KW-1185">Reference proteome</keyword>
<reference evidence="1 2" key="1">
    <citation type="submission" date="2012-05" db="EMBL/GenBank/DDBJ databases">
        <title>Genome sequence of Nitritalea halalkaliphila LW7.</title>
        <authorList>
            <person name="Jangir P.K."/>
            <person name="Singh A."/>
            <person name="Shivaji S."/>
            <person name="Sharma R."/>
        </authorList>
    </citation>
    <scope>NUCLEOTIDE SEQUENCE [LARGE SCALE GENOMIC DNA]</scope>
    <source>
        <strain evidence="1 2">LW7</strain>
    </source>
</reference>
<dbReference type="STRING" id="1189621.A3SI_14829"/>
<dbReference type="EMBL" id="AJYA01000037">
    <property type="protein sequence ID" value="EIM74870.1"/>
    <property type="molecule type" value="Genomic_DNA"/>
</dbReference>
<proteinExistence type="predicted"/>
<name>I5BZ68_9BACT</name>
<dbReference type="Proteomes" id="UP000005551">
    <property type="component" value="Unassembled WGS sequence"/>
</dbReference>
<comment type="caution">
    <text evidence="1">The sequence shown here is derived from an EMBL/GenBank/DDBJ whole genome shotgun (WGS) entry which is preliminary data.</text>
</comment>
<evidence type="ECO:0000313" key="2">
    <source>
        <dbReference type="Proteomes" id="UP000005551"/>
    </source>
</evidence>
<gene>
    <name evidence="1" type="ORF">A3SI_14829</name>
</gene>